<dbReference type="Proteomes" id="UP001595279">
    <property type="component" value="Unassembled WGS sequence"/>
</dbReference>
<keyword evidence="3" id="KW-1003">Cell membrane</keyword>
<proteinExistence type="predicted"/>
<dbReference type="InterPro" id="IPR044527">
    <property type="entry name" value="NrtA/CpmA_ABC-bd_dom"/>
</dbReference>
<dbReference type="Pfam" id="PF13379">
    <property type="entry name" value="NMT1_2"/>
    <property type="match status" value="1"/>
</dbReference>
<reference evidence="8" key="1">
    <citation type="journal article" date="2019" name="Int. J. Syst. Evol. Microbiol.">
        <title>The Global Catalogue of Microorganisms (GCM) 10K type strain sequencing project: providing services to taxonomists for standard genome sequencing and annotation.</title>
        <authorList>
            <consortium name="The Broad Institute Genomics Platform"/>
            <consortium name="The Broad Institute Genome Sequencing Center for Infectious Disease"/>
            <person name="Wu L."/>
            <person name="Ma J."/>
        </authorList>
    </citation>
    <scope>NUCLEOTIDE SEQUENCE [LARGE SCALE GENOMIC DNA]</scope>
    <source>
        <strain evidence="8">KCTC 13128</strain>
    </source>
</reference>
<dbReference type="RefSeq" id="WP_390272347.1">
    <property type="nucleotide sequence ID" value="NZ_JBHRSA010000042.1"/>
</dbReference>
<dbReference type="CDD" id="cd13553">
    <property type="entry name" value="PBP2_NrtA_CpmA_like"/>
    <property type="match status" value="1"/>
</dbReference>
<dbReference type="PANTHER" id="PTHR30024:SF43">
    <property type="entry name" value="BLL4572 PROTEIN"/>
    <property type="match status" value="1"/>
</dbReference>
<keyword evidence="2" id="KW-0813">Transport</keyword>
<evidence type="ECO:0000256" key="3">
    <source>
        <dbReference type="ARBA" id="ARBA00022475"/>
    </source>
</evidence>
<feature type="chain" id="PRO_5046830694" evidence="6">
    <location>
        <begin position="22"/>
        <end position="319"/>
    </location>
</feature>
<dbReference type="PANTHER" id="PTHR30024">
    <property type="entry name" value="ALIPHATIC SULFONATES-BINDING PROTEIN-RELATED"/>
    <property type="match status" value="1"/>
</dbReference>
<dbReference type="EMBL" id="JBHRSA010000042">
    <property type="protein sequence ID" value="MFC3040778.1"/>
    <property type="molecule type" value="Genomic_DNA"/>
</dbReference>
<evidence type="ECO:0000256" key="5">
    <source>
        <dbReference type="ARBA" id="ARBA00023136"/>
    </source>
</evidence>
<comment type="subcellular location">
    <subcellularLocation>
        <location evidence="1">Cell inner membrane</location>
    </subcellularLocation>
</comment>
<protein>
    <submittedName>
        <fullName evidence="7">ABC transporter substrate-binding protein</fullName>
    </submittedName>
</protein>
<keyword evidence="8" id="KW-1185">Reference proteome</keyword>
<gene>
    <name evidence="7" type="ORF">ACFOGI_11015</name>
</gene>
<dbReference type="SUPFAM" id="SSF53850">
    <property type="entry name" value="Periplasmic binding protein-like II"/>
    <property type="match status" value="1"/>
</dbReference>
<organism evidence="7 8">
    <name type="scientific">Virgibacillus xinjiangensis</name>
    <dbReference type="NCBI Taxonomy" id="393090"/>
    <lineage>
        <taxon>Bacteria</taxon>
        <taxon>Bacillati</taxon>
        <taxon>Bacillota</taxon>
        <taxon>Bacilli</taxon>
        <taxon>Bacillales</taxon>
        <taxon>Bacillaceae</taxon>
        <taxon>Virgibacillus</taxon>
    </lineage>
</organism>
<evidence type="ECO:0000256" key="6">
    <source>
        <dbReference type="SAM" id="SignalP"/>
    </source>
</evidence>
<evidence type="ECO:0000256" key="2">
    <source>
        <dbReference type="ARBA" id="ARBA00022448"/>
    </source>
</evidence>
<dbReference type="PROSITE" id="PS51257">
    <property type="entry name" value="PROKAR_LIPOPROTEIN"/>
    <property type="match status" value="1"/>
</dbReference>
<keyword evidence="4" id="KW-0997">Cell inner membrane</keyword>
<evidence type="ECO:0000256" key="1">
    <source>
        <dbReference type="ARBA" id="ARBA00004533"/>
    </source>
</evidence>
<dbReference type="Gene3D" id="3.40.190.10">
    <property type="entry name" value="Periplasmic binding protein-like II"/>
    <property type="match status" value="2"/>
</dbReference>
<sequence>MKYLRKSIILLWISSLLILSACGTHTHSHSGDKTTLKIGYLPITHAAPVYFEKEMAEEYLGDVELELVKFGTWIELMDALNTGRIDGASVLIELAMKSREKGIDLKAVALGHKDGNAAIVSPEVDEVEDLAGTSVAIPHTLSSHNILMSRMLEKGGMSYDDVHMVEMPPPEMPSALATGQISSYVVAEPFGALGVTLDQGKVLYQSEDLWPGSLCCALVLRNDLIENHTELAQNFMDGYVAAGEAAGKDNDHSHEVHKKYLDVNDEALALSLGWISFEDLRISREDYEILTESLIDMGLSDGPPPYEEFVDNSLIDEAM</sequence>
<name>A0ABV7CWV0_9BACI</name>
<evidence type="ECO:0000313" key="7">
    <source>
        <dbReference type="EMBL" id="MFC3040778.1"/>
    </source>
</evidence>
<evidence type="ECO:0000313" key="8">
    <source>
        <dbReference type="Proteomes" id="UP001595279"/>
    </source>
</evidence>
<comment type="caution">
    <text evidence="7">The sequence shown here is derived from an EMBL/GenBank/DDBJ whole genome shotgun (WGS) entry which is preliminary data.</text>
</comment>
<evidence type="ECO:0000256" key="4">
    <source>
        <dbReference type="ARBA" id="ARBA00022519"/>
    </source>
</evidence>
<keyword evidence="6" id="KW-0732">Signal</keyword>
<feature type="signal peptide" evidence="6">
    <location>
        <begin position="1"/>
        <end position="21"/>
    </location>
</feature>
<accession>A0ABV7CWV0</accession>
<keyword evidence="5" id="KW-0472">Membrane</keyword>